<name>A0A8H6RJM7_9PEZI</name>
<keyword evidence="3" id="KW-1185">Reference proteome</keyword>
<dbReference type="GO" id="GO:0016491">
    <property type="term" value="F:oxidoreductase activity"/>
    <property type="evidence" value="ECO:0007669"/>
    <property type="project" value="InterPro"/>
</dbReference>
<organism evidence="2 3">
    <name type="scientific">Pseudocercospora fuligena</name>
    <dbReference type="NCBI Taxonomy" id="685502"/>
    <lineage>
        <taxon>Eukaryota</taxon>
        <taxon>Fungi</taxon>
        <taxon>Dikarya</taxon>
        <taxon>Ascomycota</taxon>
        <taxon>Pezizomycotina</taxon>
        <taxon>Dothideomycetes</taxon>
        <taxon>Dothideomycetidae</taxon>
        <taxon>Mycosphaerellales</taxon>
        <taxon>Mycosphaerellaceae</taxon>
        <taxon>Pseudocercospora</taxon>
    </lineage>
</organism>
<proteinExistence type="predicted"/>
<dbReference type="Proteomes" id="UP000660729">
    <property type="component" value="Unassembled WGS sequence"/>
</dbReference>
<accession>A0A8H6RJM7</accession>
<feature type="non-terminal residue" evidence="2">
    <location>
        <position position="345"/>
    </location>
</feature>
<dbReference type="InterPro" id="IPR052711">
    <property type="entry name" value="Zinc_ADH-like"/>
</dbReference>
<dbReference type="Gene3D" id="3.40.50.720">
    <property type="entry name" value="NAD(P)-binding Rossmann-like Domain"/>
    <property type="match status" value="1"/>
</dbReference>
<reference evidence="2" key="1">
    <citation type="submission" date="2020-04" db="EMBL/GenBank/DDBJ databases">
        <title>Draft genome resource of the tomato pathogen Pseudocercospora fuligena.</title>
        <authorList>
            <person name="Zaccaron A."/>
        </authorList>
    </citation>
    <scope>NUCLEOTIDE SEQUENCE</scope>
    <source>
        <strain evidence="2">PF001</strain>
    </source>
</reference>
<dbReference type="SUPFAM" id="SSF51735">
    <property type="entry name" value="NAD(P)-binding Rossmann-fold domains"/>
    <property type="match status" value="1"/>
</dbReference>
<dbReference type="Pfam" id="PF08240">
    <property type="entry name" value="ADH_N"/>
    <property type="match status" value="1"/>
</dbReference>
<sequence>MPDQKVFRLPSKGAGVDALQETTEPIPKAQAHEVVLKIHASTLNFRDLVIATGLYPFPVKDNAVPLSDAAGTIEEVGPGVFGFENGDFAIANFDPTNQFGPQRDWENALGGPVDGVCRPYVALPASCIVKIPKNYEAIMAPARRSRTTAWNALYGNLPLKAGQTVLFQGTGGVSMTGLMLAKAAGAKTIITSSSDEKLKFAREKYGADFTINYKKTPKWGEAALELTNGQGVDYVFENGGAGTIAESIKCVARGGQIAVIGFLAQIDQKDMPDVAALVLDKGCIVRGINVGAKQLTEDMVQLVCSKDLAMPIDKTYKFELQEIKAAYKELSKAGHVGKIAIHIQR</sequence>
<dbReference type="Gene3D" id="3.90.180.10">
    <property type="entry name" value="Medium-chain alcohol dehydrogenases, catalytic domain"/>
    <property type="match status" value="1"/>
</dbReference>
<protein>
    <submittedName>
        <fullName evidence="2">Zinc-type alcohol dehydrogenase-like protein</fullName>
    </submittedName>
</protein>
<dbReference type="PANTHER" id="PTHR45033">
    <property type="match status" value="1"/>
</dbReference>
<dbReference type="InterPro" id="IPR020843">
    <property type="entry name" value="ER"/>
</dbReference>
<dbReference type="InterPro" id="IPR011032">
    <property type="entry name" value="GroES-like_sf"/>
</dbReference>
<dbReference type="EMBL" id="JABCIY010000077">
    <property type="protein sequence ID" value="KAF7193666.1"/>
    <property type="molecule type" value="Genomic_DNA"/>
</dbReference>
<feature type="domain" description="Enoyl reductase (ER)" evidence="1">
    <location>
        <begin position="15"/>
        <end position="341"/>
    </location>
</feature>
<dbReference type="SUPFAM" id="SSF50129">
    <property type="entry name" value="GroES-like"/>
    <property type="match status" value="1"/>
</dbReference>
<dbReference type="AlphaFoldDB" id="A0A8H6RJM7"/>
<dbReference type="InterPro" id="IPR013149">
    <property type="entry name" value="ADH-like_C"/>
</dbReference>
<evidence type="ECO:0000313" key="3">
    <source>
        <dbReference type="Proteomes" id="UP000660729"/>
    </source>
</evidence>
<dbReference type="PANTHER" id="PTHR45033:SF2">
    <property type="entry name" value="ZINC-TYPE ALCOHOL DEHYDROGENASE-LIKE PROTEIN C1773.06C"/>
    <property type="match status" value="1"/>
</dbReference>
<evidence type="ECO:0000259" key="1">
    <source>
        <dbReference type="SMART" id="SM00829"/>
    </source>
</evidence>
<dbReference type="InterPro" id="IPR013154">
    <property type="entry name" value="ADH-like_N"/>
</dbReference>
<dbReference type="SMART" id="SM00829">
    <property type="entry name" value="PKS_ER"/>
    <property type="match status" value="1"/>
</dbReference>
<dbReference type="InterPro" id="IPR036291">
    <property type="entry name" value="NAD(P)-bd_dom_sf"/>
</dbReference>
<gene>
    <name evidence="2" type="ORF">HII31_05012</name>
</gene>
<dbReference type="Pfam" id="PF00107">
    <property type="entry name" value="ADH_zinc_N"/>
    <property type="match status" value="1"/>
</dbReference>
<comment type="caution">
    <text evidence="2">The sequence shown here is derived from an EMBL/GenBank/DDBJ whole genome shotgun (WGS) entry which is preliminary data.</text>
</comment>
<dbReference type="CDD" id="cd08276">
    <property type="entry name" value="MDR7"/>
    <property type="match status" value="1"/>
</dbReference>
<evidence type="ECO:0000313" key="2">
    <source>
        <dbReference type="EMBL" id="KAF7193666.1"/>
    </source>
</evidence>
<dbReference type="OrthoDB" id="3509362at2759"/>